<accession>A0AAN6PZI2</accession>
<protein>
    <submittedName>
        <fullName evidence="1">Uncharacterized protein</fullName>
    </submittedName>
</protein>
<dbReference type="Proteomes" id="UP001305647">
    <property type="component" value="Unassembled WGS sequence"/>
</dbReference>
<sequence length="198" mass="21826">MATWCPWALQKAQNGNKPPLTNATPLAPGLFLISALLPAKQLSTSSLQNHSMPTAAARCVLIAVSLPLASSVPVELPSPFWHFSGTEMSCNSLIVRMDVCMHENGCSPRIPKYYTSAHEKRHFLNHVRSTNTRPLFRPLILSLSARTAGMVTQLFFPKFPFSGWHPLRVVSRPGLVSATEQVFDNRRACELDSLFGVA</sequence>
<evidence type="ECO:0000313" key="1">
    <source>
        <dbReference type="EMBL" id="KAK4098206.1"/>
    </source>
</evidence>
<dbReference type="AlphaFoldDB" id="A0AAN6PZI2"/>
<gene>
    <name evidence="1" type="ORF">N658DRAFT_227450</name>
</gene>
<proteinExistence type="predicted"/>
<organism evidence="1 2">
    <name type="scientific">Parathielavia hyrcaniae</name>
    <dbReference type="NCBI Taxonomy" id="113614"/>
    <lineage>
        <taxon>Eukaryota</taxon>
        <taxon>Fungi</taxon>
        <taxon>Dikarya</taxon>
        <taxon>Ascomycota</taxon>
        <taxon>Pezizomycotina</taxon>
        <taxon>Sordariomycetes</taxon>
        <taxon>Sordariomycetidae</taxon>
        <taxon>Sordariales</taxon>
        <taxon>Chaetomiaceae</taxon>
        <taxon>Parathielavia</taxon>
    </lineage>
</organism>
<keyword evidence="2" id="KW-1185">Reference proteome</keyword>
<reference evidence="1" key="2">
    <citation type="submission" date="2023-05" db="EMBL/GenBank/DDBJ databases">
        <authorList>
            <consortium name="Lawrence Berkeley National Laboratory"/>
            <person name="Steindorff A."/>
            <person name="Hensen N."/>
            <person name="Bonometti L."/>
            <person name="Westerberg I."/>
            <person name="Brannstrom I.O."/>
            <person name="Guillou S."/>
            <person name="Cros-Aarteil S."/>
            <person name="Calhoun S."/>
            <person name="Haridas S."/>
            <person name="Kuo A."/>
            <person name="Mondo S."/>
            <person name="Pangilinan J."/>
            <person name="Riley R."/>
            <person name="Labutti K."/>
            <person name="Andreopoulos B."/>
            <person name="Lipzen A."/>
            <person name="Chen C."/>
            <person name="Yanf M."/>
            <person name="Daum C."/>
            <person name="Ng V."/>
            <person name="Clum A."/>
            <person name="Ohm R."/>
            <person name="Martin F."/>
            <person name="Silar P."/>
            <person name="Natvig D."/>
            <person name="Lalanne C."/>
            <person name="Gautier V."/>
            <person name="Ament-Velasquez S.L."/>
            <person name="Kruys A."/>
            <person name="Hutchinson M.I."/>
            <person name="Powell A.J."/>
            <person name="Barry K."/>
            <person name="Miller A.N."/>
            <person name="Grigoriev I.V."/>
            <person name="Debuchy R."/>
            <person name="Gladieux P."/>
            <person name="Thoren M.H."/>
            <person name="Johannesson H."/>
        </authorList>
    </citation>
    <scope>NUCLEOTIDE SEQUENCE</scope>
    <source>
        <strain evidence="1">CBS 757.83</strain>
    </source>
</reference>
<evidence type="ECO:0000313" key="2">
    <source>
        <dbReference type="Proteomes" id="UP001305647"/>
    </source>
</evidence>
<name>A0AAN6PZI2_9PEZI</name>
<comment type="caution">
    <text evidence="1">The sequence shown here is derived from an EMBL/GenBank/DDBJ whole genome shotgun (WGS) entry which is preliminary data.</text>
</comment>
<reference evidence="1" key="1">
    <citation type="journal article" date="2023" name="Mol. Phylogenet. Evol.">
        <title>Genome-scale phylogeny and comparative genomics of the fungal order Sordariales.</title>
        <authorList>
            <person name="Hensen N."/>
            <person name="Bonometti L."/>
            <person name="Westerberg I."/>
            <person name="Brannstrom I.O."/>
            <person name="Guillou S."/>
            <person name="Cros-Aarteil S."/>
            <person name="Calhoun S."/>
            <person name="Haridas S."/>
            <person name="Kuo A."/>
            <person name="Mondo S."/>
            <person name="Pangilinan J."/>
            <person name="Riley R."/>
            <person name="LaButti K."/>
            <person name="Andreopoulos B."/>
            <person name="Lipzen A."/>
            <person name="Chen C."/>
            <person name="Yan M."/>
            <person name="Daum C."/>
            <person name="Ng V."/>
            <person name="Clum A."/>
            <person name="Steindorff A."/>
            <person name="Ohm R.A."/>
            <person name="Martin F."/>
            <person name="Silar P."/>
            <person name="Natvig D.O."/>
            <person name="Lalanne C."/>
            <person name="Gautier V."/>
            <person name="Ament-Velasquez S.L."/>
            <person name="Kruys A."/>
            <person name="Hutchinson M.I."/>
            <person name="Powell A.J."/>
            <person name="Barry K."/>
            <person name="Miller A.N."/>
            <person name="Grigoriev I.V."/>
            <person name="Debuchy R."/>
            <person name="Gladieux P."/>
            <person name="Hiltunen Thoren M."/>
            <person name="Johannesson H."/>
        </authorList>
    </citation>
    <scope>NUCLEOTIDE SEQUENCE</scope>
    <source>
        <strain evidence="1">CBS 757.83</strain>
    </source>
</reference>
<dbReference type="EMBL" id="MU863661">
    <property type="protein sequence ID" value="KAK4098206.1"/>
    <property type="molecule type" value="Genomic_DNA"/>
</dbReference>